<protein>
    <submittedName>
        <fullName evidence="1">Uncharacterized protein</fullName>
    </submittedName>
</protein>
<accession>A0A6J5QDT7</accession>
<evidence type="ECO:0000313" key="1">
    <source>
        <dbReference type="EMBL" id="CAB4177854.1"/>
    </source>
</evidence>
<gene>
    <name evidence="1" type="ORF">UFOVP1009_5</name>
</gene>
<dbReference type="EMBL" id="LR796957">
    <property type="protein sequence ID" value="CAB4177854.1"/>
    <property type="molecule type" value="Genomic_DNA"/>
</dbReference>
<sequence>MATKYEVVLVRKSDDAKMALGYTARKSKVGLWNILEDVPLDKLYEFGVSDNDRVSSKGRFYESERFILKFSGNTEHDAIYAQALKICRH</sequence>
<organism evidence="1">
    <name type="scientific">uncultured Caudovirales phage</name>
    <dbReference type="NCBI Taxonomy" id="2100421"/>
    <lineage>
        <taxon>Viruses</taxon>
        <taxon>Duplodnaviria</taxon>
        <taxon>Heunggongvirae</taxon>
        <taxon>Uroviricota</taxon>
        <taxon>Caudoviricetes</taxon>
        <taxon>Peduoviridae</taxon>
        <taxon>Maltschvirus</taxon>
        <taxon>Maltschvirus maltsch</taxon>
    </lineage>
</organism>
<name>A0A6J5QDT7_9CAUD</name>
<reference evidence="1" key="1">
    <citation type="submission" date="2020-05" db="EMBL/GenBank/DDBJ databases">
        <authorList>
            <person name="Chiriac C."/>
            <person name="Salcher M."/>
            <person name="Ghai R."/>
            <person name="Kavagutti S V."/>
        </authorList>
    </citation>
    <scope>NUCLEOTIDE SEQUENCE</scope>
</reference>
<proteinExistence type="predicted"/>